<gene>
    <name evidence="1" type="ORF">DU002_05465</name>
</gene>
<comment type="caution">
    <text evidence="1">The sequence shown here is derived from an EMBL/GenBank/DDBJ whole genome shotgun (WGS) entry which is preliminary data.</text>
</comment>
<dbReference type="AlphaFoldDB" id="A0A368NMV5"/>
<dbReference type="Pfam" id="PF09558">
    <property type="entry name" value="DUF2375"/>
    <property type="match status" value="1"/>
</dbReference>
<keyword evidence="2" id="KW-1185">Reference proteome</keyword>
<evidence type="ECO:0000313" key="2">
    <source>
        <dbReference type="Proteomes" id="UP000252558"/>
    </source>
</evidence>
<dbReference type="EMBL" id="QPID01000002">
    <property type="protein sequence ID" value="RCU51912.1"/>
    <property type="molecule type" value="Genomic_DNA"/>
</dbReference>
<reference evidence="1 2" key="1">
    <citation type="submission" date="2018-07" db="EMBL/GenBank/DDBJ databases">
        <title>Corallincola holothuriorum sp. nov., a new facultative anaerobe isolated from sea cucumber Apostichopus japonicus.</title>
        <authorList>
            <person name="Xia H."/>
        </authorList>
    </citation>
    <scope>NUCLEOTIDE SEQUENCE [LARGE SCALE GENOMIC DNA]</scope>
    <source>
        <strain evidence="1 2">C4</strain>
    </source>
</reference>
<protein>
    <submittedName>
        <fullName evidence="1">DUF2375 domain-containing protein</fullName>
    </submittedName>
</protein>
<dbReference type="Proteomes" id="UP000252558">
    <property type="component" value="Unassembled WGS sequence"/>
</dbReference>
<name>A0A368NMV5_9GAMM</name>
<proteinExistence type="predicted"/>
<evidence type="ECO:0000313" key="1">
    <source>
        <dbReference type="EMBL" id="RCU51912.1"/>
    </source>
</evidence>
<dbReference type="InterPro" id="IPR014271">
    <property type="entry name" value="CHP02922"/>
</dbReference>
<accession>A0A368NMV5</accession>
<organism evidence="1 2">
    <name type="scientific">Corallincola holothuriorum</name>
    <dbReference type="NCBI Taxonomy" id="2282215"/>
    <lineage>
        <taxon>Bacteria</taxon>
        <taxon>Pseudomonadati</taxon>
        <taxon>Pseudomonadota</taxon>
        <taxon>Gammaproteobacteria</taxon>
        <taxon>Alteromonadales</taxon>
        <taxon>Psychromonadaceae</taxon>
        <taxon>Corallincola</taxon>
    </lineage>
</organism>
<sequence length="101" mass="11125">MCSKNNLRNPSNSAHLIISVINFGVSQVNSKTVTVIYFLQDGLGRMCQQVFNNLQLDPMGRVKLPSGFNEGKLLVAVLDGQVDDITVNAEFYDGVSEVEYV</sequence>